<evidence type="ECO:0000256" key="3">
    <source>
        <dbReference type="ARBA" id="ARBA00022737"/>
    </source>
</evidence>
<dbReference type="SUPFAM" id="SSF46689">
    <property type="entry name" value="Homeodomain-like"/>
    <property type="match status" value="1"/>
</dbReference>
<keyword evidence="2 4" id="KW-0853">WD repeat</keyword>
<feature type="region of interest" description="Disordered" evidence="6">
    <location>
        <begin position="313"/>
        <end position="335"/>
    </location>
</feature>
<dbReference type="PANTHER" id="PTHR19842">
    <property type="entry name" value="G BETA-LIKE PROTEIN GBL"/>
    <property type="match status" value="1"/>
</dbReference>
<dbReference type="VEuPathDB" id="FungiDB:BTJ68_05220"/>
<dbReference type="GO" id="GO:0032956">
    <property type="term" value="P:regulation of actin cytoskeleton organization"/>
    <property type="evidence" value="ECO:0007669"/>
    <property type="project" value="TreeGrafter"/>
</dbReference>
<comment type="similarity">
    <text evidence="1">Belongs to the WD repeat LST8 family.</text>
</comment>
<feature type="region of interest" description="Disordered" evidence="6">
    <location>
        <begin position="1082"/>
        <end position="1101"/>
    </location>
</feature>
<evidence type="ECO:0000256" key="1">
    <source>
        <dbReference type="ARBA" id="ARBA00009890"/>
    </source>
</evidence>
<feature type="compositionally biased region" description="Polar residues" evidence="6">
    <location>
        <begin position="175"/>
        <end position="194"/>
    </location>
</feature>
<keyword evidence="5" id="KW-0175">Coiled coil</keyword>
<feature type="compositionally biased region" description="Pro residues" evidence="6">
    <location>
        <begin position="423"/>
        <end position="435"/>
    </location>
</feature>
<feature type="repeat" description="WD" evidence="4">
    <location>
        <begin position="918"/>
        <end position="943"/>
    </location>
</feature>
<feature type="compositionally biased region" description="Basic and acidic residues" evidence="6">
    <location>
        <begin position="320"/>
        <end position="335"/>
    </location>
</feature>
<feature type="region of interest" description="Disordered" evidence="6">
    <location>
        <begin position="342"/>
        <end position="361"/>
    </location>
</feature>
<feature type="compositionally biased region" description="Polar residues" evidence="6">
    <location>
        <begin position="122"/>
        <end position="134"/>
    </location>
</feature>
<evidence type="ECO:0000256" key="5">
    <source>
        <dbReference type="SAM" id="Coils"/>
    </source>
</evidence>
<dbReference type="InterPro" id="IPR036322">
    <property type="entry name" value="WD40_repeat_dom_sf"/>
</dbReference>
<dbReference type="SUPFAM" id="SSF50978">
    <property type="entry name" value="WD40 repeat-like"/>
    <property type="match status" value="1"/>
</dbReference>
<feature type="region of interest" description="Disordered" evidence="6">
    <location>
        <begin position="414"/>
        <end position="508"/>
    </location>
</feature>
<gene>
    <name evidence="7" type="ORF">D0867_05346</name>
</gene>
<feature type="region of interest" description="Disordered" evidence="6">
    <location>
        <begin position="230"/>
        <end position="283"/>
    </location>
</feature>
<dbReference type="OrthoDB" id="10248252at2759"/>
<feature type="repeat" description="WD" evidence="4">
    <location>
        <begin position="856"/>
        <end position="891"/>
    </location>
</feature>
<reference evidence="7 8" key="1">
    <citation type="journal article" date="2018" name="BMC Genomics">
        <title>Genomic evidence for intraspecific hybridization in a clonal and extremely halotolerant yeast.</title>
        <authorList>
            <person name="Gostincar C."/>
            <person name="Stajich J.E."/>
            <person name="Zupancic J."/>
            <person name="Zalar P."/>
            <person name="Gunde-Cimerman N."/>
        </authorList>
    </citation>
    <scope>NUCLEOTIDE SEQUENCE [LARGE SCALE GENOMIC DNA]</scope>
    <source>
        <strain evidence="7 8">EXF-6669</strain>
    </source>
</reference>
<dbReference type="InterPro" id="IPR019775">
    <property type="entry name" value="WD40_repeat_CS"/>
</dbReference>
<dbReference type="InterPro" id="IPR037588">
    <property type="entry name" value="MLST8"/>
</dbReference>
<evidence type="ECO:0000313" key="7">
    <source>
        <dbReference type="EMBL" id="RMY18414.1"/>
    </source>
</evidence>
<feature type="coiled-coil region" evidence="5">
    <location>
        <begin position="1101"/>
        <end position="1150"/>
    </location>
</feature>
<comment type="caution">
    <text evidence="7">The sequence shown here is derived from an EMBL/GenBank/DDBJ whole genome shotgun (WGS) entry which is preliminary data.</text>
</comment>
<feature type="compositionally biased region" description="Polar residues" evidence="6">
    <location>
        <begin position="1082"/>
        <end position="1097"/>
    </location>
</feature>
<feature type="region of interest" description="Disordered" evidence="6">
    <location>
        <begin position="1"/>
        <end position="217"/>
    </location>
</feature>
<name>A0A3M6ZSW4_HORWE</name>
<evidence type="ECO:0000256" key="4">
    <source>
        <dbReference type="PROSITE-ProRule" id="PRU00221"/>
    </source>
</evidence>
<dbReference type="Pfam" id="PF00400">
    <property type="entry name" value="WD40"/>
    <property type="match status" value="3"/>
</dbReference>
<dbReference type="EMBL" id="QWIL01000477">
    <property type="protein sequence ID" value="RMY18414.1"/>
    <property type="molecule type" value="Genomic_DNA"/>
</dbReference>
<feature type="compositionally biased region" description="Basic and acidic residues" evidence="6">
    <location>
        <begin position="63"/>
        <end position="83"/>
    </location>
</feature>
<sequence>MTEVIELSSDSEPDASPDKIRAQALLGFQPRKEKGQTNGEQSIPRSAGLSHQDRVHSNGNTTNHDHNGAGRRPSHDRLNERRQGGSTPPKRSAYAPNVPGPSRLAHEEVARRGSHTPARLDQNVSSNGRTTSGPDQKDVAQDREARVRGFNAFHAQETMRKSQPLTNYRVAAEPNGSSSNSGKASETSLQQGVKNANGANGAAERPRPSRNTSLPHPIGQRAFFTFDQSSAPIDAPLDSPAHRKRPAAPTSSETFDPVSKRQRHTAASPGLPETLETRDNSYRLNGGATNLHQAKPHVVSGVQQHLDRNGFASPRINQGTDHRVQSHADGRPARHPIEPISAAYASPTIQDKAPSSGAKKRFTPDENALLVKLKEVDGLSWREITDYFPGRSQNTLGVHYSTKVHKRTVPIGELPSETSIPKAPQPPAPQPPPAAPKRVSTPAHPDNPRPATQAPPRRTKRGGGPSAVDGYVSWTQVKDSALQEELVSSRENDSVSGTPDVGPRANQDRIFPQSLPRMLRQRELGGSTGRGWVTPSRRIPEDLKNHAVDEHALAKTFENTCGDVTCLAWSPRGKQFAAGSIAVSDDRSMQYNSGLNLLAGDSESGSLQELPEHYVSRPLIDAGSGNVNGLHAMRESQDPRLFMTVASVGFSPTGDLLYSAGGDKKMRAYRMHDDVGKTECCYEIDHAAPIDILSVNNHGLVATACHSGTDGNVRVYRCDDKTFDPKLCLSPSRKDAQSNLPLFPSALKWGVAAQHSNLLLGGFSCDTTDEIRSTAGETALWNGETGQRIALSTTTRNVFDLAWNPSPSAAGTVLAVAAVPGTGKSYRGKQSVVQVYAPDQNRAKQVNELECPAFDINDVTYCPHDENLIAAGATDGKVYIWDMRYTSRNQMPLHTLSHGNSVNVLDHDRDSELADTGVRFLSWGATSSRLYSGSSDGVVKVWNPYRATGGALVKDVATFQTAIMSGAFNHDFRDLLVGEECGRLNLLQVDARGDGDTQSARPRRFKLQNAPRPQRDHREVSGKVAGDELLQSRRIITRPMGALPKWQAVQGPNYDGPYAIAPRETWLQAENDLKRAQDAQNDAHSTMDIDSSQTSEHGTAMRDADNRVKAAQMAIERLQIRHDDAVPLMHQAAENQRKLCREEKKRMQLEASLAHPTECCKLDCNFLPRDDDIGVGVPDSRRSEQRIPAALRRLPKGPVNLAEMDCKQLSEFGLAGKCPHCERPAKSTALRAHFTMLCQQRCASIRAAFTGTCDSCSAPARSETRLCERCAFNCFRCGERAQLLPPTTDHGEVVYCDSCGSSWVQGVLGYELVQDASQMRMRVRRSTADEDQEGLAEDGPVHLEEEETMHHHLRWET</sequence>
<feature type="region of interest" description="Disordered" evidence="6">
    <location>
        <begin position="993"/>
        <end position="1020"/>
    </location>
</feature>
<dbReference type="PANTHER" id="PTHR19842:SF2">
    <property type="entry name" value="WD REPEAT PROTEIN (AFU_ORTHOLOGUE AFUA_5G04300)"/>
    <property type="match status" value="1"/>
</dbReference>
<evidence type="ECO:0000256" key="6">
    <source>
        <dbReference type="SAM" id="MobiDB-lite"/>
    </source>
</evidence>
<dbReference type="Proteomes" id="UP000271337">
    <property type="component" value="Unassembled WGS sequence"/>
</dbReference>
<evidence type="ECO:0000313" key="8">
    <source>
        <dbReference type="Proteomes" id="UP000271337"/>
    </source>
</evidence>
<accession>A0A3M6ZSW4</accession>
<dbReference type="SMART" id="SM00320">
    <property type="entry name" value="WD40"/>
    <property type="match status" value="5"/>
</dbReference>
<dbReference type="GO" id="GO:0031932">
    <property type="term" value="C:TORC2 complex"/>
    <property type="evidence" value="ECO:0007669"/>
    <property type="project" value="InterPro"/>
</dbReference>
<dbReference type="PROSITE" id="PS50082">
    <property type="entry name" value="WD_REPEATS_2"/>
    <property type="match status" value="2"/>
</dbReference>
<feature type="compositionally biased region" description="Basic and acidic residues" evidence="6">
    <location>
        <begin position="135"/>
        <end position="147"/>
    </location>
</feature>
<organism evidence="7 8">
    <name type="scientific">Hortaea werneckii</name>
    <name type="common">Black yeast</name>
    <name type="synonym">Cladosporium werneckii</name>
    <dbReference type="NCBI Taxonomy" id="91943"/>
    <lineage>
        <taxon>Eukaryota</taxon>
        <taxon>Fungi</taxon>
        <taxon>Dikarya</taxon>
        <taxon>Ascomycota</taxon>
        <taxon>Pezizomycotina</taxon>
        <taxon>Dothideomycetes</taxon>
        <taxon>Dothideomycetidae</taxon>
        <taxon>Mycosphaerellales</taxon>
        <taxon>Teratosphaeriaceae</taxon>
        <taxon>Hortaea</taxon>
    </lineage>
</organism>
<dbReference type="PROSITE" id="PS00678">
    <property type="entry name" value="WD_REPEATS_1"/>
    <property type="match status" value="1"/>
</dbReference>
<keyword evidence="3" id="KW-0677">Repeat</keyword>
<evidence type="ECO:0000256" key="2">
    <source>
        <dbReference type="ARBA" id="ARBA00022574"/>
    </source>
</evidence>
<dbReference type="InterPro" id="IPR015943">
    <property type="entry name" value="WD40/YVTN_repeat-like_dom_sf"/>
</dbReference>
<proteinExistence type="inferred from homology"/>
<dbReference type="GO" id="GO:0031929">
    <property type="term" value="P:TOR signaling"/>
    <property type="evidence" value="ECO:0007669"/>
    <property type="project" value="InterPro"/>
</dbReference>
<dbReference type="InterPro" id="IPR009057">
    <property type="entry name" value="Homeodomain-like_sf"/>
</dbReference>
<dbReference type="Gene3D" id="2.130.10.10">
    <property type="entry name" value="YVTN repeat-like/Quinoprotein amine dehydrogenase"/>
    <property type="match status" value="1"/>
</dbReference>
<protein>
    <submittedName>
        <fullName evidence="7">Uncharacterized protein</fullName>
    </submittedName>
</protein>
<dbReference type="InterPro" id="IPR001680">
    <property type="entry name" value="WD40_rpt"/>
</dbReference>
<dbReference type="GO" id="GO:0031931">
    <property type="term" value="C:TORC1 complex"/>
    <property type="evidence" value="ECO:0007669"/>
    <property type="project" value="InterPro"/>
</dbReference>